<dbReference type="HOGENOM" id="CLU_020027_14_0_1"/>
<dbReference type="STRING" id="599839.J4HV61"/>
<evidence type="ECO:0000313" key="4">
    <source>
        <dbReference type="EMBL" id="CCM00547.1"/>
    </source>
</evidence>
<dbReference type="AlphaFoldDB" id="J4HV61"/>
<gene>
    <name evidence="4" type="ORF">FIBRA_02581</name>
</gene>
<dbReference type="EMBL" id="HE796988">
    <property type="protein sequence ID" value="CCM00547.1"/>
    <property type="molecule type" value="Genomic_DNA"/>
</dbReference>
<feature type="region of interest" description="Disordered" evidence="2">
    <location>
        <begin position="403"/>
        <end position="423"/>
    </location>
</feature>
<dbReference type="Proteomes" id="UP000006352">
    <property type="component" value="Unassembled WGS sequence"/>
</dbReference>
<dbReference type="Gene3D" id="3.40.710.10">
    <property type="entry name" value="DD-peptidase/beta-lactamase superfamily"/>
    <property type="match status" value="1"/>
</dbReference>
<dbReference type="PANTHER" id="PTHR46825">
    <property type="entry name" value="D-ALANYL-D-ALANINE-CARBOXYPEPTIDASE/ENDOPEPTIDASE AMPH"/>
    <property type="match status" value="1"/>
</dbReference>
<name>J4HV61_9APHY</name>
<dbReference type="RefSeq" id="XP_012179830.1">
    <property type="nucleotide sequence ID" value="XM_012324440.1"/>
</dbReference>
<reference evidence="4 5" key="1">
    <citation type="journal article" date="2012" name="Appl. Environ. Microbiol.">
        <title>Short-read sequencing for genomic analysis of the brown rot fungus Fibroporia radiculosa.</title>
        <authorList>
            <person name="Tang J.D."/>
            <person name="Perkins A.D."/>
            <person name="Sonstegard T.S."/>
            <person name="Schroeder S.G."/>
            <person name="Burgess S.C."/>
            <person name="Diehl S.V."/>
        </authorList>
    </citation>
    <scope>NUCLEOTIDE SEQUENCE [LARGE SCALE GENOMIC DNA]</scope>
    <source>
        <strain evidence="4 5">TFFH 294</strain>
    </source>
</reference>
<dbReference type="OrthoDB" id="5946976at2759"/>
<feature type="domain" description="Beta-lactamase-related" evidence="3">
    <location>
        <begin position="29"/>
        <end position="379"/>
    </location>
</feature>
<proteinExistence type="inferred from homology"/>
<keyword evidence="5" id="KW-1185">Reference proteome</keyword>
<accession>J4HV61</accession>
<evidence type="ECO:0000256" key="1">
    <source>
        <dbReference type="ARBA" id="ARBA00038215"/>
    </source>
</evidence>
<dbReference type="InParanoid" id="J4HV61"/>
<dbReference type="Pfam" id="PF00144">
    <property type="entry name" value="Beta-lactamase"/>
    <property type="match status" value="1"/>
</dbReference>
<dbReference type="InterPro" id="IPR012338">
    <property type="entry name" value="Beta-lactam/transpept-like"/>
</dbReference>
<dbReference type="PANTHER" id="PTHR46825:SF15">
    <property type="entry name" value="BETA-LACTAMASE-RELATED DOMAIN-CONTAINING PROTEIN"/>
    <property type="match status" value="1"/>
</dbReference>
<dbReference type="GeneID" id="24095458"/>
<protein>
    <recommendedName>
        <fullName evidence="3">Beta-lactamase-related domain-containing protein</fullName>
    </recommendedName>
</protein>
<evidence type="ECO:0000259" key="3">
    <source>
        <dbReference type="Pfam" id="PF00144"/>
    </source>
</evidence>
<sequence>MAAIDSPLSTSPAVKWAITPTVSTFAEKALGQWNIPGMSVGVVRVTDAGEVQTDFGGWGKVNEDGDPPTPDTLFYIASCSKAFLASAIGILMDDFAQGQNAIPLPTSMRAFTWDTKVCDLFPSDEWLLEDEWTYAKMNIRDLLAHVTGLAGHDLAYSDTDSALDIVKRMRHLKSTYELRERYCYNNQMYVMGAHIVTIYSGMSFTTFVKKRILVPLGMHSSTYFLSEAEKTGQLSQSWASTGRLIPPWLKDTVAETIAGPGGLISNVVDMTKWMAMLLNRGVDPSTKTRIMPEAVLDETTMAHYISEHVGPNAYTSVQGYGLGWSRQSYLGHEIVSHSGAIPGIKTITLILPLERIGVVALTNMDGEHRADRLTSYRIIEELLELKHASDALLDQYVPVAPSKAPAETKIEPNAPSDPPSTEEKAVRVVPLPLEHYTGTFTNPAYGSFTLCTPSTESSYAREVIANFASCSELDDHGVALYTAWRRMWASHVRLRHHEKNIFLLSYCVLFPHGYGKDTTPFAYKQLGGMEVPVEFDVQDGKVVGLGILDVVFDPRRPPHAEGSVEQRADVWFSKECSIG</sequence>
<comment type="similarity">
    <text evidence="1">Belongs to the peptidase S12 family.</text>
</comment>
<evidence type="ECO:0000313" key="5">
    <source>
        <dbReference type="Proteomes" id="UP000006352"/>
    </source>
</evidence>
<evidence type="ECO:0000256" key="2">
    <source>
        <dbReference type="SAM" id="MobiDB-lite"/>
    </source>
</evidence>
<organism evidence="4 5">
    <name type="scientific">Fibroporia radiculosa</name>
    <dbReference type="NCBI Taxonomy" id="599839"/>
    <lineage>
        <taxon>Eukaryota</taxon>
        <taxon>Fungi</taxon>
        <taxon>Dikarya</taxon>
        <taxon>Basidiomycota</taxon>
        <taxon>Agaricomycotina</taxon>
        <taxon>Agaricomycetes</taxon>
        <taxon>Polyporales</taxon>
        <taxon>Fibroporiaceae</taxon>
        <taxon>Fibroporia</taxon>
    </lineage>
</organism>
<dbReference type="SUPFAM" id="SSF56601">
    <property type="entry name" value="beta-lactamase/transpeptidase-like"/>
    <property type="match status" value="1"/>
</dbReference>
<dbReference type="InterPro" id="IPR050491">
    <property type="entry name" value="AmpC-like"/>
</dbReference>
<dbReference type="InterPro" id="IPR001466">
    <property type="entry name" value="Beta-lactam-related"/>
</dbReference>